<feature type="compositionally biased region" description="Polar residues" evidence="1">
    <location>
        <begin position="375"/>
        <end position="394"/>
    </location>
</feature>
<dbReference type="InterPro" id="IPR046796">
    <property type="entry name" value="Transposase_32_dom"/>
</dbReference>
<sequence>MDAQQQAVYNFSQQMSSSEQVQSTSNPTPTVTGVVTTPIYKEPHILDREPHIHLATPFDKLEVLCESLVDFDNMKRNGIDLTEELHKQGWGNYFQRLYGPVYPNLVKDLWRFADADDHFIVSYVLGVKIVITEKSIAALLSMEKDGGRRIYNINPREKYISQEINPTIFKKNTEGNPSKNKELLQNLRVWLKIILGTIHHRPASNSSDYINTDQKCILHCIHKGLKLCLPALLFKYLRDSIRDTRNHMKPRTYIPLGRLISDVLIESGLVDHLVKLRLMEDMAIDTGKPLNSKNLKSMGILDKEEPRDVILFYLQGLKDEGVGISDFHLSDLPDKAPNFMRHKRGPSEKTSQAKKAKLGESSGSRPPTPLHESSGKSVSPAPSAQTQQIASSIPQPLPKFNLTTTSLPLSEAERLNETTSSSSPLESPPYFTISSDTEPSDPSSPTLAQLQTQNFVSQ</sequence>
<feature type="compositionally biased region" description="Polar residues" evidence="1">
    <location>
        <begin position="447"/>
        <end position="458"/>
    </location>
</feature>
<dbReference type="Proteomes" id="UP001058974">
    <property type="component" value="Chromosome 2"/>
</dbReference>
<evidence type="ECO:0000256" key="1">
    <source>
        <dbReference type="SAM" id="MobiDB-lite"/>
    </source>
</evidence>
<evidence type="ECO:0000313" key="3">
    <source>
        <dbReference type="EMBL" id="KAI5434531.1"/>
    </source>
</evidence>
<feature type="region of interest" description="Disordered" evidence="1">
    <location>
        <begin position="9"/>
        <end position="29"/>
    </location>
</feature>
<dbReference type="Pfam" id="PF20167">
    <property type="entry name" value="Transposase_32"/>
    <property type="match status" value="1"/>
</dbReference>
<protein>
    <recommendedName>
        <fullName evidence="2">Putative plant transposon protein domain-containing protein</fullName>
    </recommendedName>
</protein>
<dbReference type="AlphaFoldDB" id="A0A9D4Y7P4"/>
<reference evidence="3 4" key="1">
    <citation type="journal article" date="2022" name="Nat. Genet.">
        <title>Improved pea reference genome and pan-genome highlight genomic features and evolutionary characteristics.</title>
        <authorList>
            <person name="Yang T."/>
            <person name="Liu R."/>
            <person name="Luo Y."/>
            <person name="Hu S."/>
            <person name="Wang D."/>
            <person name="Wang C."/>
            <person name="Pandey M.K."/>
            <person name="Ge S."/>
            <person name="Xu Q."/>
            <person name="Li N."/>
            <person name="Li G."/>
            <person name="Huang Y."/>
            <person name="Saxena R.K."/>
            <person name="Ji Y."/>
            <person name="Li M."/>
            <person name="Yan X."/>
            <person name="He Y."/>
            <person name="Liu Y."/>
            <person name="Wang X."/>
            <person name="Xiang C."/>
            <person name="Varshney R.K."/>
            <person name="Ding H."/>
            <person name="Gao S."/>
            <person name="Zong X."/>
        </authorList>
    </citation>
    <scope>NUCLEOTIDE SEQUENCE [LARGE SCALE GENOMIC DNA]</scope>
    <source>
        <strain evidence="3 4">cv. Zhongwan 6</strain>
    </source>
</reference>
<evidence type="ECO:0000313" key="4">
    <source>
        <dbReference type="Proteomes" id="UP001058974"/>
    </source>
</evidence>
<feature type="region of interest" description="Disordered" evidence="1">
    <location>
        <begin position="334"/>
        <end position="458"/>
    </location>
</feature>
<dbReference type="EMBL" id="JAMSHJ010000002">
    <property type="protein sequence ID" value="KAI5434531.1"/>
    <property type="molecule type" value="Genomic_DNA"/>
</dbReference>
<accession>A0A9D4Y7P4</accession>
<comment type="caution">
    <text evidence="3">The sequence shown here is derived from an EMBL/GenBank/DDBJ whole genome shotgun (WGS) entry which is preliminary data.</text>
</comment>
<feature type="compositionally biased region" description="Low complexity" evidence="1">
    <location>
        <begin position="417"/>
        <end position="446"/>
    </location>
</feature>
<dbReference type="Gramene" id="Psat02G0138700-T1">
    <property type="protein sequence ID" value="KAI5434531.1"/>
    <property type="gene ID" value="KIW84_021387"/>
</dbReference>
<proteinExistence type="predicted"/>
<gene>
    <name evidence="3" type="ORF">KIW84_021387</name>
</gene>
<name>A0A9D4Y7P4_PEA</name>
<evidence type="ECO:0000259" key="2">
    <source>
        <dbReference type="Pfam" id="PF20167"/>
    </source>
</evidence>
<organism evidence="3 4">
    <name type="scientific">Pisum sativum</name>
    <name type="common">Garden pea</name>
    <name type="synonym">Lathyrus oleraceus</name>
    <dbReference type="NCBI Taxonomy" id="3888"/>
    <lineage>
        <taxon>Eukaryota</taxon>
        <taxon>Viridiplantae</taxon>
        <taxon>Streptophyta</taxon>
        <taxon>Embryophyta</taxon>
        <taxon>Tracheophyta</taxon>
        <taxon>Spermatophyta</taxon>
        <taxon>Magnoliopsida</taxon>
        <taxon>eudicotyledons</taxon>
        <taxon>Gunneridae</taxon>
        <taxon>Pentapetalae</taxon>
        <taxon>rosids</taxon>
        <taxon>fabids</taxon>
        <taxon>Fabales</taxon>
        <taxon>Fabaceae</taxon>
        <taxon>Papilionoideae</taxon>
        <taxon>50 kb inversion clade</taxon>
        <taxon>NPAAA clade</taxon>
        <taxon>Hologalegina</taxon>
        <taxon>IRL clade</taxon>
        <taxon>Fabeae</taxon>
        <taxon>Lathyrus</taxon>
    </lineage>
</organism>
<feature type="compositionally biased region" description="Low complexity" evidence="1">
    <location>
        <begin position="12"/>
        <end position="29"/>
    </location>
</feature>
<keyword evidence="4" id="KW-1185">Reference proteome</keyword>
<feature type="domain" description="Putative plant transposon protein" evidence="2">
    <location>
        <begin position="87"/>
        <end position="268"/>
    </location>
</feature>